<keyword evidence="14" id="KW-1185">Reference proteome</keyword>
<dbReference type="GO" id="GO:0005975">
    <property type="term" value="P:carbohydrate metabolic process"/>
    <property type="evidence" value="ECO:0007669"/>
    <property type="project" value="InterPro"/>
</dbReference>
<dbReference type="GO" id="GO:0033842">
    <property type="term" value="F:N-acetyl-beta-glucosaminyl-derivative 4-beta-N-acetylgalactosaminyltransferase activity"/>
    <property type="evidence" value="ECO:0007669"/>
    <property type="project" value="TreeGrafter"/>
</dbReference>
<sequence length="421" mass="49311">MGLLTIVRAKLFSRWRYKLCILMYLVIGVLFVNLYLVNFSSRVVYIHPDELIDMEHCRLSEKQVCCPSTDYLDMSKFDSVDFKNYLEIINTTKQVCEGSWKPRCSSSQKIAVIIPYRDREKHLKLLLPRIHALLLRQNMPYYVFVIEQAGKTPFNRGLLLNVGVLHALDIDPSINCFIFHDVDLLPEKSENLYICDTELRHLSPAIDDFRYHPPFINYAGGVAAMTKKNILKINGFPTRHWGWGSEDDEFSARGLIYNLKLTRPPESIGRYKAPRHKKGSMSIGHQSAFLQFRSYLHDGFTLLTEKFYHDWKLESLRRQTKKYTLNKSEKFKIPAFLNKCTRQNILSHLNINMNSVEIVHNLSALSSSNFELLNQFARDDLFIHFIFDPVDFYIQSKSLLKPKGNYTAESLWWFLHFYGWI</sequence>
<keyword evidence="10 11" id="KW-0325">Glycoprotein</keyword>
<evidence type="ECO:0000256" key="9">
    <source>
        <dbReference type="ARBA" id="ARBA00023136"/>
    </source>
</evidence>
<accession>A0AA85JXF2</accession>
<dbReference type="InterPro" id="IPR027791">
    <property type="entry name" value="Galactosyl_T_C"/>
</dbReference>
<evidence type="ECO:0000313" key="14">
    <source>
        <dbReference type="Proteomes" id="UP000050795"/>
    </source>
</evidence>
<comment type="pathway">
    <text evidence="2 11">Protein modification; protein glycosylation.</text>
</comment>
<dbReference type="Gene3D" id="3.90.550.10">
    <property type="entry name" value="Spore Coat Polysaccharide Biosynthesis Protein SpsA, Chain A"/>
    <property type="match status" value="1"/>
</dbReference>
<comment type="subcellular location">
    <subcellularLocation>
        <location evidence="1">Membrane</location>
        <topology evidence="1">Single-pass type II membrane protein</topology>
    </subcellularLocation>
</comment>
<dbReference type="AlphaFoldDB" id="A0AA85JXF2"/>
<evidence type="ECO:0000256" key="2">
    <source>
        <dbReference type="ARBA" id="ARBA00004922"/>
    </source>
</evidence>
<evidence type="ECO:0000313" key="16">
    <source>
        <dbReference type="WBParaSite" id="TREG1_59050.2"/>
    </source>
</evidence>
<keyword evidence="5 11" id="KW-0808">Transferase</keyword>
<dbReference type="EC" id="2.4.1.-" evidence="11"/>
<evidence type="ECO:0000256" key="6">
    <source>
        <dbReference type="ARBA" id="ARBA00022692"/>
    </source>
</evidence>
<keyword evidence="8 11" id="KW-1133">Transmembrane helix</keyword>
<evidence type="ECO:0000256" key="4">
    <source>
        <dbReference type="ARBA" id="ARBA00022676"/>
    </source>
</evidence>
<dbReference type="InterPro" id="IPR029044">
    <property type="entry name" value="Nucleotide-diphossugar_trans"/>
</dbReference>
<name>A0AA85JXF2_TRIRE</name>
<dbReference type="InterPro" id="IPR027995">
    <property type="entry name" value="Galactosyl_T_N"/>
</dbReference>
<reference evidence="14" key="1">
    <citation type="submission" date="2022-06" db="EMBL/GenBank/DDBJ databases">
        <authorList>
            <person name="Berger JAMES D."/>
            <person name="Berger JAMES D."/>
        </authorList>
    </citation>
    <scope>NUCLEOTIDE SEQUENCE [LARGE SCALE GENOMIC DNA]</scope>
</reference>
<evidence type="ECO:0000256" key="11">
    <source>
        <dbReference type="RuleBase" id="RU368121"/>
    </source>
</evidence>
<dbReference type="PANTHER" id="PTHR19300:SF57">
    <property type="entry name" value="BETA-1,4-N-ACETYLGALACTOSAMINYLTRANSFERASE"/>
    <property type="match status" value="1"/>
</dbReference>
<feature type="domain" description="Galactosyltransferase N-terminal" evidence="13">
    <location>
        <begin position="87"/>
        <end position="196"/>
    </location>
</feature>
<evidence type="ECO:0000256" key="1">
    <source>
        <dbReference type="ARBA" id="ARBA00004606"/>
    </source>
</evidence>
<dbReference type="GO" id="GO:0008378">
    <property type="term" value="F:galactosyltransferase activity"/>
    <property type="evidence" value="ECO:0007669"/>
    <property type="project" value="TreeGrafter"/>
</dbReference>
<dbReference type="PANTHER" id="PTHR19300">
    <property type="entry name" value="BETA-1,4-GALACTOSYLTRANSFERASE"/>
    <property type="match status" value="1"/>
</dbReference>
<keyword evidence="7 11" id="KW-0735">Signal-anchor</keyword>
<dbReference type="GO" id="GO:0016020">
    <property type="term" value="C:membrane"/>
    <property type="evidence" value="ECO:0007669"/>
    <property type="project" value="UniProtKB-SubCell"/>
</dbReference>
<feature type="transmembrane region" description="Helical" evidence="11">
    <location>
        <begin position="21"/>
        <end position="39"/>
    </location>
</feature>
<proteinExistence type="inferred from homology"/>
<comment type="similarity">
    <text evidence="3 11">Belongs to the glycosyltransferase 7 family.</text>
</comment>
<evidence type="ECO:0000259" key="13">
    <source>
        <dbReference type="Pfam" id="PF13733"/>
    </source>
</evidence>
<reference evidence="15 16" key="2">
    <citation type="submission" date="2023-11" db="UniProtKB">
        <authorList>
            <consortium name="WormBaseParasite"/>
        </authorList>
    </citation>
    <scope>IDENTIFICATION</scope>
</reference>
<dbReference type="InterPro" id="IPR003859">
    <property type="entry name" value="Galactosyl_T"/>
</dbReference>
<dbReference type="PRINTS" id="PR02050">
    <property type="entry name" value="B14GALTRFASE"/>
</dbReference>
<dbReference type="SUPFAM" id="SSF53448">
    <property type="entry name" value="Nucleotide-diphospho-sugar transferases"/>
    <property type="match status" value="1"/>
</dbReference>
<dbReference type="Proteomes" id="UP000050795">
    <property type="component" value="Unassembled WGS sequence"/>
</dbReference>
<dbReference type="Pfam" id="PF02709">
    <property type="entry name" value="Glyco_transf_7C"/>
    <property type="match status" value="1"/>
</dbReference>
<dbReference type="Pfam" id="PF13733">
    <property type="entry name" value="Glyco_transf_7N"/>
    <property type="match status" value="1"/>
</dbReference>
<dbReference type="GO" id="GO:0005794">
    <property type="term" value="C:Golgi apparatus"/>
    <property type="evidence" value="ECO:0007669"/>
    <property type="project" value="TreeGrafter"/>
</dbReference>
<comment type="function">
    <text evidence="11">Catalyses the transfer of galactose onto proteins or lipids.</text>
</comment>
<dbReference type="WBParaSite" id="TREG1_59050.2">
    <property type="protein sequence ID" value="TREG1_59050.2"/>
    <property type="gene ID" value="TREG1_59050"/>
</dbReference>
<evidence type="ECO:0000256" key="7">
    <source>
        <dbReference type="ARBA" id="ARBA00022968"/>
    </source>
</evidence>
<protein>
    <recommendedName>
        <fullName evidence="11">Beta-1,4-galactosyltransferase</fullName>
        <ecNumber evidence="11">2.4.1.-</ecNumber>
    </recommendedName>
</protein>
<evidence type="ECO:0000256" key="10">
    <source>
        <dbReference type="ARBA" id="ARBA00023180"/>
    </source>
</evidence>
<evidence type="ECO:0000256" key="5">
    <source>
        <dbReference type="ARBA" id="ARBA00022679"/>
    </source>
</evidence>
<evidence type="ECO:0000259" key="12">
    <source>
        <dbReference type="Pfam" id="PF02709"/>
    </source>
</evidence>
<dbReference type="GO" id="GO:0006688">
    <property type="term" value="P:glycosphingolipid biosynthetic process"/>
    <property type="evidence" value="ECO:0007669"/>
    <property type="project" value="TreeGrafter"/>
</dbReference>
<keyword evidence="6 11" id="KW-0812">Transmembrane</keyword>
<evidence type="ECO:0000256" key="3">
    <source>
        <dbReference type="ARBA" id="ARBA00005735"/>
    </source>
</evidence>
<keyword evidence="4 11" id="KW-0328">Glycosyltransferase</keyword>
<keyword evidence="9 11" id="KW-0472">Membrane</keyword>
<organism evidence="14 15">
    <name type="scientific">Trichobilharzia regenti</name>
    <name type="common">Nasal bird schistosome</name>
    <dbReference type="NCBI Taxonomy" id="157069"/>
    <lineage>
        <taxon>Eukaryota</taxon>
        <taxon>Metazoa</taxon>
        <taxon>Spiralia</taxon>
        <taxon>Lophotrochozoa</taxon>
        <taxon>Platyhelminthes</taxon>
        <taxon>Trematoda</taxon>
        <taxon>Digenea</taxon>
        <taxon>Strigeidida</taxon>
        <taxon>Schistosomatoidea</taxon>
        <taxon>Schistosomatidae</taxon>
        <taxon>Trichobilharzia</taxon>
    </lineage>
</organism>
<feature type="domain" description="Galactosyltransferase C-terminal" evidence="12">
    <location>
        <begin position="200"/>
        <end position="277"/>
    </location>
</feature>
<dbReference type="WBParaSite" id="TREG1_59050.1">
    <property type="protein sequence ID" value="TREG1_59050.1"/>
    <property type="gene ID" value="TREG1_59050"/>
</dbReference>
<evidence type="ECO:0000313" key="15">
    <source>
        <dbReference type="WBParaSite" id="TREG1_59050.1"/>
    </source>
</evidence>
<evidence type="ECO:0000256" key="8">
    <source>
        <dbReference type="ARBA" id="ARBA00022989"/>
    </source>
</evidence>